<evidence type="ECO:0000313" key="1">
    <source>
        <dbReference type="EMBL" id="POB46922.1"/>
    </source>
</evidence>
<protein>
    <submittedName>
        <fullName evidence="1">Uncharacterized protein</fullName>
    </submittedName>
</protein>
<dbReference type="Proteomes" id="UP000237466">
    <property type="component" value="Unassembled WGS sequence"/>
</dbReference>
<sequence length="98" mass="11102">MADNKSVSNDPFAEELNLMVERLSKRGDYKGTLQVSMGKVNGENTYLITASENKDAQDKLHTILGERFNEVCVADRAEQFRNMMPESLKQFVSRANDD</sequence>
<dbReference type="RefSeq" id="WP_103200457.1">
    <property type="nucleotide sequence ID" value="NZ_PDGH01000101.1"/>
</dbReference>
<dbReference type="EMBL" id="PDGH01000101">
    <property type="protein sequence ID" value="POB46922.1"/>
    <property type="molecule type" value="Genomic_DNA"/>
</dbReference>
<name>A0A2S3R1G2_VIBVL</name>
<comment type="caution">
    <text evidence="1">The sequence shown here is derived from an EMBL/GenBank/DDBJ whole genome shotgun (WGS) entry which is preliminary data.</text>
</comment>
<evidence type="ECO:0000313" key="2">
    <source>
        <dbReference type="Proteomes" id="UP000237466"/>
    </source>
</evidence>
<accession>A0A2S3R1G2</accession>
<dbReference type="AlphaFoldDB" id="A0A2S3R1G2"/>
<proteinExistence type="predicted"/>
<reference evidence="1 2" key="1">
    <citation type="journal article" date="2018" name="Front. Microbiol.">
        <title>Phylogeny of Vibrio vulnificus from the Analysis of the Core-Genome: Implications for Intra-Species Taxonomy.</title>
        <authorList>
            <person name="Roig F.J."/>
            <person name="Gonzalez-Candelas F."/>
            <person name="Sanjuan E."/>
            <person name="Fouz B."/>
            <person name="Feil E.J."/>
            <person name="Llorens C."/>
            <person name="Baker-Austin C."/>
            <person name="Oliver J.D."/>
            <person name="Danin-Poleg Y."/>
            <person name="Gibas C.J."/>
            <person name="Kashi Y."/>
            <person name="Gulig P.A."/>
            <person name="Morrison S.S."/>
            <person name="Amaro C."/>
        </authorList>
    </citation>
    <scope>NUCLEOTIDE SEQUENCE [LARGE SCALE GENOMIC DNA]</scope>
    <source>
        <strain evidence="1 2">CECT4608</strain>
    </source>
</reference>
<organism evidence="1 2">
    <name type="scientific">Vibrio vulnificus</name>
    <dbReference type="NCBI Taxonomy" id="672"/>
    <lineage>
        <taxon>Bacteria</taxon>
        <taxon>Pseudomonadati</taxon>
        <taxon>Pseudomonadota</taxon>
        <taxon>Gammaproteobacteria</taxon>
        <taxon>Vibrionales</taxon>
        <taxon>Vibrionaceae</taxon>
        <taxon>Vibrio</taxon>
    </lineage>
</organism>
<gene>
    <name evidence="1" type="ORF">CRN52_12645</name>
</gene>